<evidence type="ECO:0000313" key="4">
    <source>
        <dbReference type="Proteomes" id="UP000297318"/>
    </source>
</evidence>
<feature type="transmembrane region" description="Helical" evidence="1">
    <location>
        <begin position="139"/>
        <end position="157"/>
    </location>
</feature>
<accession>A0A4Z1E1J8</accession>
<feature type="transmembrane region" description="Helical" evidence="1">
    <location>
        <begin position="12"/>
        <end position="32"/>
    </location>
</feature>
<proteinExistence type="predicted"/>
<dbReference type="OrthoDB" id="3426404at2"/>
<comment type="caution">
    <text evidence="3">The sequence shown here is derived from an EMBL/GenBank/DDBJ whole genome shotgun (WGS) entry which is preliminary data.</text>
</comment>
<evidence type="ECO:0000259" key="2">
    <source>
        <dbReference type="Pfam" id="PF09335"/>
    </source>
</evidence>
<gene>
    <name evidence="3" type="ORF">SERN_1986</name>
</gene>
<evidence type="ECO:0000256" key="1">
    <source>
        <dbReference type="SAM" id="Phobius"/>
    </source>
</evidence>
<keyword evidence="1" id="KW-0472">Membrane</keyword>
<sequence>MPAALDGASFWPLFAFFFGVVLLRTQLTYWIARLVTRWSLDHTRPRRPWVARVHRWLQGEGTARGLRTVERWGVVAVPLSFLATGTKTVVNAAAGVVAMPFPRYLPAMLLGCVVHATIYATVGWAAWSAALAAATGSAWGIAAIAVIALAVLILVALRLRARRRASTADGAELP</sequence>
<keyword evidence="1" id="KW-1133">Transmembrane helix</keyword>
<evidence type="ECO:0000313" key="3">
    <source>
        <dbReference type="EMBL" id="TGO04393.1"/>
    </source>
</evidence>
<keyword evidence="4" id="KW-1185">Reference proteome</keyword>
<organism evidence="3 4">
    <name type="scientific">Serinibacter arcticus</name>
    <dbReference type="NCBI Taxonomy" id="1655435"/>
    <lineage>
        <taxon>Bacteria</taxon>
        <taxon>Bacillati</taxon>
        <taxon>Actinomycetota</taxon>
        <taxon>Actinomycetes</taxon>
        <taxon>Micrococcales</taxon>
        <taxon>Beutenbergiaceae</taxon>
        <taxon>Serinibacter</taxon>
    </lineage>
</organism>
<protein>
    <recommendedName>
        <fullName evidence="2">VTT domain-containing protein</fullName>
    </recommendedName>
</protein>
<dbReference type="RefSeq" id="WP_135849997.1">
    <property type="nucleotide sequence ID" value="NZ_RHPJ01000003.1"/>
</dbReference>
<feature type="domain" description="VTT" evidence="2">
    <location>
        <begin position="9"/>
        <end position="124"/>
    </location>
</feature>
<dbReference type="Proteomes" id="UP000297318">
    <property type="component" value="Unassembled WGS sequence"/>
</dbReference>
<keyword evidence="1" id="KW-0812">Transmembrane</keyword>
<dbReference type="EMBL" id="RHPJ01000003">
    <property type="protein sequence ID" value="TGO04393.1"/>
    <property type="molecule type" value="Genomic_DNA"/>
</dbReference>
<feature type="transmembrane region" description="Helical" evidence="1">
    <location>
        <begin position="107"/>
        <end position="127"/>
    </location>
</feature>
<reference evidence="3 4" key="1">
    <citation type="submission" date="2018-11" db="EMBL/GenBank/DDBJ databases">
        <title>Complete genome sequencing of the Actinobacteria Serinibacter sp. K3-2.</title>
        <authorList>
            <person name="Rakitin A.L."/>
            <person name="Beletsky A.V."/>
            <person name="Mardanov A.V."/>
            <person name="Ravin N.V."/>
            <person name="Gromova A.S."/>
            <person name="Filippova S.N."/>
            <person name="Gal'Chenko V.F."/>
        </authorList>
    </citation>
    <scope>NUCLEOTIDE SEQUENCE [LARGE SCALE GENOMIC DNA]</scope>
    <source>
        <strain evidence="3 4">K3-2</strain>
    </source>
</reference>
<dbReference type="InterPro" id="IPR032816">
    <property type="entry name" value="VTT_dom"/>
</dbReference>
<dbReference type="AlphaFoldDB" id="A0A4Z1E1J8"/>
<dbReference type="Pfam" id="PF09335">
    <property type="entry name" value="VTT_dom"/>
    <property type="match status" value="1"/>
</dbReference>
<name>A0A4Z1E1J8_9MICO</name>